<feature type="transmembrane region" description="Helical" evidence="9">
    <location>
        <begin position="175"/>
        <end position="197"/>
    </location>
</feature>
<dbReference type="InterPro" id="IPR021715">
    <property type="entry name" value="Slu7_dom"/>
</dbReference>
<dbReference type="InterPro" id="IPR039974">
    <property type="entry name" value="Splicing_factor_SLU7"/>
</dbReference>
<dbReference type="Pfam" id="PF11708">
    <property type="entry name" value="Slu7"/>
    <property type="match status" value="2"/>
</dbReference>
<keyword evidence="12" id="KW-1185">Reference proteome</keyword>
<feature type="region of interest" description="Disordered" evidence="8">
    <location>
        <begin position="998"/>
        <end position="1022"/>
    </location>
</feature>
<dbReference type="GO" id="GO:0030628">
    <property type="term" value="F:pre-mRNA 3'-splice site binding"/>
    <property type="evidence" value="ECO:0007669"/>
    <property type="project" value="UniProtKB-UniRule"/>
</dbReference>
<keyword evidence="6 7" id="KW-0539">Nucleus</keyword>
<dbReference type="GO" id="GO:0000398">
    <property type="term" value="P:mRNA splicing, via spliceosome"/>
    <property type="evidence" value="ECO:0007669"/>
    <property type="project" value="UniProtKB-UniRule"/>
</dbReference>
<keyword evidence="9" id="KW-0472">Membrane</keyword>
<dbReference type="InterPro" id="IPR010605">
    <property type="entry name" value="DUF1191"/>
</dbReference>
<accession>A0A9Q0FKD0</accession>
<feature type="region of interest" description="Disordered" evidence="8">
    <location>
        <begin position="415"/>
        <end position="442"/>
    </location>
</feature>
<evidence type="ECO:0000256" key="6">
    <source>
        <dbReference type="ARBA" id="ARBA00023242"/>
    </source>
</evidence>
<keyword evidence="5 7" id="KW-0508">mRNA splicing</keyword>
<proteinExistence type="inferred from homology"/>
<dbReference type="GO" id="GO:0005681">
    <property type="term" value="C:spliceosomal complex"/>
    <property type="evidence" value="ECO:0007669"/>
    <property type="project" value="UniProtKB-UniRule"/>
</dbReference>
<feature type="region of interest" description="Disordered" evidence="8">
    <location>
        <begin position="305"/>
        <end position="325"/>
    </location>
</feature>
<organism evidence="11 12">
    <name type="scientific">Turnera subulata</name>
    <dbReference type="NCBI Taxonomy" id="218843"/>
    <lineage>
        <taxon>Eukaryota</taxon>
        <taxon>Viridiplantae</taxon>
        <taxon>Streptophyta</taxon>
        <taxon>Embryophyta</taxon>
        <taxon>Tracheophyta</taxon>
        <taxon>Spermatophyta</taxon>
        <taxon>Magnoliopsida</taxon>
        <taxon>eudicotyledons</taxon>
        <taxon>Gunneridae</taxon>
        <taxon>Pentapetalae</taxon>
        <taxon>rosids</taxon>
        <taxon>fabids</taxon>
        <taxon>Malpighiales</taxon>
        <taxon>Passifloraceae</taxon>
        <taxon>Turnera</taxon>
    </lineage>
</organism>
<evidence type="ECO:0000259" key="10">
    <source>
        <dbReference type="SMART" id="SM00343"/>
    </source>
</evidence>
<comment type="function">
    <text evidence="7">Involved in pre-mRNA splicing.</text>
</comment>
<evidence type="ECO:0000256" key="4">
    <source>
        <dbReference type="ARBA" id="ARBA00022728"/>
    </source>
</evidence>
<sequence>WLYHRRPGFISSRFCIGNPGKTKATHWCSIQRSSPCQSFGYRSYGCADQKQDAMEHGCKFQQLSDSIKNKDSTSCEEGSYSLPRLGELARTSNIVSLNATERSIVIRFENSIFPDSIVSSSVAKCVAFSANGTIFLSEIGIPNVCYAQDQGHFAIVVPLNNGSKVEEDTRRHRMWYLWVVGFVLGFGGVTLAGYFVILSMKFFKSKKVQVMEKQADEDLVLETRWVGGSKMPSATVTRTQPTLENGIPFKSREYYRKQIELEEARKAGLAPPAVDEDGKEINPHIPQYMASAPWYLPGKPGLHHQKNWKRDPNYSDHRSDRGAKGFQADNYRKGACENCGAITHTSKACVERPRKVGAKWTNKHIAPDDEKIESFELDYDGKRDRWNGYDMANYTHVVERFEARDAARGKYVKEQQLKKLEEKNNNQDGQSGGSDADKDGDDLRVDEAKVDESKQMDFAKVEKRVRTTGGGSTGTVRNLRIREDTAKYLVNLDVNSAHYDPKTRSMREDPLPDADPNDKFYGGDNQYRNSGQALDFKQLNIHAWKAFEKEQDVHMQAAPSQAELLYENYKIIKEKIKTQNKDTIMEKYGNAASAEEIPRELLLGQSERVVEYDGAGRIIKGQENVLPRSKYEEDVYINNHTSAWGSWCKDHQWGYRCCKQTIRNSYCTASDSHGAASQVQVATVVAHFAADSQSLSSLNATERSISVAFSANGTIFLCEIRIPNGCYVQDQGDFGIVGIVVPLNNNTKEEEVTGGVGCGFELGFGGVTLAACSVILSMKFLEPKKVQIMEKQADEDLFLKLDGLVAALSVYPLLLWPTRYASSKSFLLSFKSREDHRKQIELEEARKAGLAPAEVDEDGKEINPHIPQYMSSAPWYLNSEKPSLKHQRKWKSDPNYTKDWYERGAKVYQADKYRKGACENCGAMTHTSKACMERPRKVGAKWTNKHIAPDEKIESFELDYDGKRDRWNGYDTSNYAYVIERYEARDAARRKYVKEQQLKKLEEKNNNQDGQSGGSDVDNDEDDLRVDEAKVDESKQMDFAKVEKRVRTTGGGSTGTVRNLRIREDTAKYLVNLDVNSAHYDPKTRSMREDPLPDADPNEKFYGGDNQYRNSGQALEFKQLNIHAWEAFEKGQDIHMQAAPSQAELLYKNYKVIKEKLKTQTKDTIMEKYGNAASAEEIPRELLLGQSEREVEYDRAGRIIKGQETVLPRSKYEEDVYINNHTSVWGSWWKDHQWGYKCCKQTIRNSYCTGAAGIKAAEAATDLMKANIDRKEATEESAAPVEEKKLATWGTEVPEDLVLDEKLLAEALKKEDIRKREEKDERKRKYNVRWNDEVTAEDMEAYRMKRVHHDDPMKDFLH</sequence>
<evidence type="ECO:0000256" key="9">
    <source>
        <dbReference type="SAM" id="Phobius"/>
    </source>
</evidence>
<dbReference type="GO" id="GO:0008270">
    <property type="term" value="F:zinc ion binding"/>
    <property type="evidence" value="ECO:0007669"/>
    <property type="project" value="InterPro"/>
</dbReference>
<reference evidence="11" key="2">
    <citation type="journal article" date="2023" name="Plants (Basel)">
        <title>Annotation of the Turnera subulata (Passifloraceae) Draft Genome Reveals the S-Locus Evolved after the Divergence of Turneroideae from Passifloroideae in a Stepwise Manner.</title>
        <authorList>
            <person name="Henning P.M."/>
            <person name="Roalson E.H."/>
            <person name="Mir W."/>
            <person name="McCubbin A.G."/>
            <person name="Shore J.S."/>
        </authorList>
    </citation>
    <scope>NUCLEOTIDE SEQUENCE</scope>
    <source>
        <strain evidence="11">F60SS</strain>
    </source>
</reference>
<dbReference type="Pfam" id="PF06697">
    <property type="entry name" value="DUF1191"/>
    <property type="match status" value="1"/>
</dbReference>
<reference evidence="11" key="1">
    <citation type="submission" date="2022-02" db="EMBL/GenBank/DDBJ databases">
        <authorList>
            <person name="Henning P.M."/>
            <person name="McCubbin A.G."/>
            <person name="Shore J.S."/>
        </authorList>
    </citation>
    <scope>NUCLEOTIDE SEQUENCE</scope>
    <source>
        <strain evidence="11">F60SS</strain>
        <tissue evidence="11">Leaves</tissue>
    </source>
</reference>
<keyword evidence="9" id="KW-0812">Transmembrane</keyword>
<evidence type="ECO:0000313" key="12">
    <source>
        <dbReference type="Proteomes" id="UP001141552"/>
    </source>
</evidence>
<evidence type="ECO:0000256" key="5">
    <source>
        <dbReference type="ARBA" id="ARBA00023187"/>
    </source>
</evidence>
<dbReference type="PANTHER" id="PTHR12942:SF2">
    <property type="entry name" value="PRE-MRNA-SPLICING FACTOR SLU7"/>
    <property type="match status" value="1"/>
</dbReference>
<evidence type="ECO:0000256" key="1">
    <source>
        <dbReference type="ARBA" id="ARBA00004123"/>
    </source>
</evidence>
<evidence type="ECO:0000256" key="2">
    <source>
        <dbReference type="ARBA" id="ARBA00007203"/>
    </source>
</evidence>
<feature type="domain" description="CCHC-type" evidence="10">
    <location>
        <begin position="917"/>
        <end position="933"/>
    </location>
</feature>
<comment type="subunit">
    <text evidence="7">Associated with the spliceosome.</text>
</comment>
<comment type="subcellular location">
    <subcellularLocation>
        <location evidence="1 7">Nucleus</location>
    </subcellularLocation>
</comment>
<name>A0A9Q0FKD0_9ROSI</name>
<feature type="domain" description="CCHC-type" evidence="10">
    <location>
        <begin position="335"/>
        <end position="351"/>
    </location>
</feature>
<feature type="non-terminal residue" evidence="11">
    <location>
        <position position="1358"/>
    </location>
</feature>
<feature type="compositionally biased region" description="Basic and acidic residues" evidence="8">
    <location>
        <begin position="415"/>
        <end position="425"/>
    </location>
</feature>
<gene>
    <name evidence="11" type="ORF">Tsubulata_002130</name>
</gene>
<dbReference type="InterPro" id="IPR001878">
    <property type="entry name" value="Znf_CCHC"/>
</dbReference>
<evidence type="ECO:0000256" key="3">
    <source>
        <dbReference type="ARBA" id="ARBA00022664"/>
    </source>
</evidence>
<protein>
    <recommendedName>
        <fullName evidence="7">Pre-mRNA-splicing factor SLU7</fullName>
    </recommendedName>
</protein>
<comment type="similarity">
    <text evidence="2 7">Belongs to the SLU7 family.</text>
</comment>
<keyword evidence="4 7" id="KW-0747">Spliceosome</keyword>
<feature type="compositionally biased region" description="Basic and acidic residues" evidence="8">
    <location>
        <begin position="308"/>
        <end position="323"/>
    </location>
</feature>
<evidence type="ECO:0000256" key="8">
    <source>
        <dbReference type="SAM" id="MobiDB-lite"/>
    </source>
</evidence>
<dbReference type="EMBL" id="JAKUCV010005153">
    <property type="protein sequence ID" value="KAJ4832344.1"/>
    <property type="molecule type" value="Genomic_DNA"/>
</dbReference>
<dbReference type="Proteomes" id="UP001141552">
    <property type="component" value="Unassembled WGS sequence"/>
</dbReference>
<dbReference type="OrthoDB" id="249612at2759"/>
<keyword evidence="9" id="KW-1133">Transmembrane helix</keyword>
<keyword evidence="3 7" id="KW-0507">mRNA processing</keyword>
<dbReference type="SMART" id="SM00343">
    <property type="entry name" value="ZnF_C2HC"/>
    <property type="match status" value="2"/>
</dbReference>
<evidence type="ECO:0000256" key="7">
    <source>
        <dbReference type="RuleBase" id="RU367071"/>
    </source>
</evidence>
<dbReference type="PANTHER" id="PTHR12942">
    <property type="entry name" value="STEP II SPLICING FACTOR SLU7"/>
    <property type="match status" value="1"/>
</dbReference>
<comment type="caution">
    <text evidence="11">The sequence shown here is derived from an EMBL/GenBank/DDBJ whole genome shotgun (WGS) entry which is preliminary data.</text>
</comment>
<evidence type="ECO:0000313" key="11">
    <source>
        <dbReference type="EMBL" id="KAJ4832344.1"/>
    </source>
</evidence>